<organism evidence="5 6">
    <name type="scientific">Sebaldella termitidis (strain ATCC 33386 / NCTC 11300)</name>
    <dbReference type="NCBI Taxonomy" id="526218"/>
    <lineage>
        <taxon>Bacteria</taxon>
        <taxon>Fusobacteriati</taxon>
        <taxon>Fusobacteriota</taxon>
        <taxon>Fusobacteriia</taxon>
        <taxon>Fusobacteriales</taxon>
        <taxon>Leptotrichiaceae</taxon>
        <taxon>Sebaldella</taxon>
    </lineage>
</organism>
<feature type="binding site" evidence="3">
    <location>
        <position position="150"/>
    </location>
    <ligand>
        <name>Mg(2+)</name>
        <dbReference type="ChEBI" id="CHEBI:18420"/>
    </ligand>
</feature>
<keyword evidence="6" id="KW-1185">Reference proteome</keyword>
<name>D1AG37_SEBTE</name>
<evidence type="ECO:0000313" key="6">
    <source>
        <dbReference type="Proteomes" id="UP000000845"/>
    </source>
</evidence>
<dbReference type="SUPFAM" id="SSF53649">
    <property type="entry name" value="Alkaline phosphatase-like"/>
    <property type="match status" value="1"/>
</dbReference>
<evidence type="ECO:0000313" key="5">
    <source>
        <dbReference type="EMBL" id="ACZ10663.1"/>
    </source>
</evidence>
<dbReference type="GO" id="GO:0004035">
    <property type="term" value="F:alkaline phosphatase activity"/>
    <property type="evidence" value="ECO:0007669"/>
    <property type="project" value="UniProtKB-EC"/>
</dbReference>
<evidence type="ECO:0000256" key="1">
    <source>
        <dbReference type="ARBA" id="ARBA00022553"/>
    </source>
</evidence>
<comment type="cofactor">
    <cofactor evidence="3">
        <name>Mg(2+)</name>
        <dbReference type="ChEBI" id="CHEBI:18420"/>
    </cofactor>
    <text evidence="3">Binds 1 Mg(2+) ion.</text>
</comment>
<dbReference type="GO" id="GO:0046872">
    <property type="term" value="F:metal ion binding"/>
    <property type="evidence" value="ECO:0007669"/>
    <property type="project" value="UniProtKB-KW"/>
</dbReference>
<keyword evidence="5" id="KW-0378">Hydrolase</keyword>
<dbReference type="eggNOG" id="COG1785">
    <property type="taxonomic scope" value="Bacteria"/>
</dbReference>
<feature type="binding site" evidence="3">
    <location>
        <position position="148"/>
    </location>
    <ligand>
        <name>Mg(2+)</name>
        <dbReference type="ChEBI" id="CHEBI:18420"/>
    </ligand>
</feature>
<dbReference type="Pfam" id="PF00245">
    <property type="entry name" value="Alk_phosphatase"/>
    <property type="match status" value="1"/>
</dbReference>
<dbReference type="InterPro" id="IPR001952">
    <property type="entry name" value="Alkaline_phosphatase"/>
</dbReference>
<dbReference type="EMBL" id="CP001739">
    <property type="protein sequence ID" value="ACZ10663.1"/>
    <property type="molecule type" value="Genomic_DNA"/>
</dbReference>
<feature type="active site" description="Phosphoserine intermediate" evidence="2">
    <location>
        <position position="82"/>
    </location>
</feature>
<evidence type="ECO:0000256" key="3">
    <source>
        <dbReference type="PIRSR" id="PIRSR601952-2"/>
    </source>
</evidence>
<dbReference type="AlphaFoldDB" id="D1AG37"/>
<feature type="binding site" evidence="3">
    <location>
        <position position="415"/>
    </location>
    <ligand>
        <name>Zn(2+)</name>
        <dbReference type="ChEBI" id="CHEBI:29105"/>
        <label>2</label>
    </ligand>
</feature>
<dbReference type="STRING" id="526218.Sterm_3829"/>
<keyword evidence="3" id="KW-0460">Magnesium</keyword>
<feature type="binding site" evidence="3">
    <location>
        <position position="277"/>
    </location>
    <ligand>
        <name>Zn(2+)</name>
        <dbReference type="ChEBI" id="CHEBI:29105"/>
        <label>2</label>
    </ligand>
</feature>
<feature type="binding site" evidence="3">
    <location>
        <position position="315"/>
    </location>
    <ligand>
        <name>Zn(2+)</name>
        <dbReference type="ChEBI" id="CHEBI:29105"/>
        <label>2</label>
    </ligand>
</feature>
<feature type="binding site" evidence="3">
    <location>
        <position position="273"/>
    </location>
    <ligand>
        <name>Zn(2+)</name>
        <dbReference type="ChEBI" id="CHEBI:29105"/>
        <label>2</label>
    </ligand>
</feature>
<dbReference type="RefSeq" id="WP_012863243.1">
    <property type="nucleotide sequence ID" value="NC_013517.1"/>
</dbReference>
<protein>
    <submittedName>
        <fullName evidence="5">Alkaline phosphatase</fullName>
        <ecNumber evidence="5">3.1.3.1</ecNumber>
    </submittedName>
</protein>
<dbReference type="Gene3D" id="3.40.720.10">
    <property type="entry name" value="Alkaline Phosphatase, subunit A"/>
    <property type="match status" value="1"/>
</dbReference>
<dbReference type="InterPro" id="IPR017850">
    <property type="entry name" value="Alkaline_phosphatase_core_sf"/>
</dbReference>
<feature type="binding site" evidence="3">
    <location>
        <position position="316"/>
    </location>
    <ligand>
        <name>Zn(2+)</name>
        <dbReference type="ChEBI" id="CHEBI:29105"/>
        <label>2</label>
    </ligand>
</feature>
<keyword evidence="3" id="KW-0862">Zinc</keyword>
<dbReference type="PRINTS" id="PR00113">
    <property type="entry name" value="ALKPHPHTASE"/>
</dbReference>
<keyword evidence="1" id="KW-0597">Phosphoprotein</keyword>
<dbReference type="HOGENOM" id="CLU_008539_6_2_0"/>
<dbReference type="EC" id="3.1.3.1" evidence="5"/>
<feature type="binding site" evidence="3">
    <location>
        <position position="40"/>
    </location>
    <ligand>
        <name>Zn(2+)</name>
        <dbReference type="ChEBI" id="CHEBI:29105"/>
        <label>2</label>
    </ligand>
</feature>
<feature type="binding site" evidence="3">
    <location>
        <position position="268"/>
    </location>
    <ligand>
        <name>Mg(2+)</name>
        <dbReference type="ChEBI" id="CHEBI:18420"/>
    </ligand>
</feature>
<evidence type="ECO:0000256" key="4">
    <source>
        <dbReference type="RuleBase" id="RU003946"/>
    </source>
</evidence>
<reference evidence="5 6" key="2">
    <citation type="journal article" date="2010" name="Stand. Genomic Sci.">
        <title>Complete genome sequence of Sebaldella termitidis type strain (NCTC 11300).</title>
        <authorList>
            <person name="Harmon-Smith M."/>
            <person name="Celia L."/>
            <person name="Chertkov O."/>
            <person name="Lapidus A."/>
            <person name="Copeland A."/>
            <person name="Glavina Del Rio T."/>
            <person name="Nolan M."/>
            <person name="Lucas S."/>
            <person name="Tice H."/>
            <person name="Cheng J.F."/>
            <person name="Han C."/>
            <person name="Detter J.C."/>
            <person name="Bruce D."/>
            <person name="Goodwin L."/>
            <person name="Pitluck S."/>
            <person name="Pati A."/>
            <person name="Liolios K."/>
            <person name="Ivanova N."/>
            <person name="Mavromatis K."/>
            <person name="Mikhailova N."/>
            <person name="Chen A."/>
            <person name="Palaniappan K."/>
            <person name="Land M."/>
            <person name="Hauser L."/>
            <person name="Chang Y.J."/>
            <person name="Jeffries C.D."/>
            <person name="Brettin T."/>
            <person name="Goker M."/>
            <person name="Beck B."/>
            <person name="Bristow J."/>
            <person name="Eisen J.A."/>
            <person name="Markowitz V."/>
            <person name="Hugenholtz P."/>
            <person name="Kyrpides N.C."/>
            <person name="Klenk H.P."/>
            <person name="Chen F."/>
        </authorList>
    </citation>
    <scope>NUCLEOTIDE SEQUENCE [LARGE SCALE GENOMIC DNA]</scope>
    <source>
        <strain evidence="6">ATCC 33386 / NCTC 11300</strain>
    </source>
</reference>
<dbReference type="KEGG" id="str:Sterm_3829"/>
<reference evidence="6" key="1">
    <citation type="submission" date="2009-09" db="EMBL/GenBank/DDBJ databases">
        <title>The complete chromosome of Sebaldella termitidis ATCC 33386.</title>
        <authorList>
            <consortium name="US DOE Joint Genome Institute (JGI-PGF)"/>
            <person name="Lucas S."/>
            <person name="Copeland A."/>
            <person name="Lapidus A."/>
            <person name="Glavina del Rio T."/>
            <person name="Dalin E."/>
            <person name="Tice H."/>
            <person name="Bruce D."/>
            <person name="Goodwin L."/>
            <person name="Pitluck S."/>
            <person name="Kyrpides N."/>
            <person name="Mavromatis K."/>
            <person name="Ivanova N."/>
            <person name="Mikhailova N."/>
            <person name="Sims D."/>
            <person name="Meincke L."/>
            <person name="Brettin T."/>
            <person name="Detter J.C."/>
            <person name="Han C."/>
            <person name="Larimer F."/>
            <person name="Land M."/>
            <person name="Hauser L."/>
            <person name="Markowitz V."/>
            <person name="Cheng J.F."/>
            <person name="Hugenholtz P."/>
            <person name="Woyke T."/>
            <person name="Wu D."/>
            <person name="Eisen J.A."/>
        </authorList>
    </citation>
    <scope>NUCLEOTIDE SEQUENCE [LARGE SCALE GENOMIC DNA]</scope>
    <source>
        <strain evidence="6">ATCC 33386 / NCTC 11300</strain>
    </source>
</reference>
<dbReference type="PANTHER" id="PTHR11596:SF5">
    <property type="entry name" value="ALKALINE PHOSPHATASE"/>
    <property type="match status" value="1"/>
</dbReference>
<dbReference type="CDD" id="cd16012">
    <property type="entry name" value="ALP"/>
    <property type="match status" value="1"/>
</dbReference>
<dbReference type="PANTHER" id="PTHR11596">
    <property type="entry name" value="ALKALINE PHOSPHATASE"/>
    <property type="match status" value="1"/>
</dbReference>
<comment type="similarity">
    <text evidence="4">Belongs to the alkaline phosphatase family.</text>
</comment>
<comment type="cofactor">
    <cofactor evidence="3">
        <name>Zn(2+)</name>
        <dbReference type="ChEBI" id="CHEBI:29105"/>
    </cofactor>
    <text evidence="3">Binds 2 Zn(2+) ions.</text>
</comment>
<keyword evidence="3" id="KW-0479">Metal-binding</keyword>
<dbReference type="Gene3D" id="1.10.60.40">
    <property type="match status" value="1"/>
</dbReference>
<evidence type="ECO:0000256" key="2">
    <source>
        <dbReference type="PIRSR" id="PIRSR601952-1"/>
    </source>
</evidence>
<gene>
    <name evidence="5" type="ordered locus">Sterm_3829</name>
</gene>
<feature type="binding site" evidence="3">
    <location>
        <position position="40"/>
    </location>
    <ligand>
        <name>Mg(2+)</name>
        <dbReference type="ChEBI" id="CHEBI:18420"/>
    </ligand>
</feature>
<proteinExistence type="inferred from homology"/>
<sequence length="536" mass="59201">MKGKAFLLLVFFTIFTQTYTVPLEKTETGFAKNVIILIPDGMSTDGVTLTRWVYNDGKPLNMDEIASGLVRTHNSDTIIADSAPGGTALATGHKTQDKLIGVKPKKATLYGSDKNDEKDYYSPVASVLELAKSMGKSAGIIATSEIMHATPADFTAHATHRSNYNDITEQQVFQNLDVVFGGGEFFLKAENREDKEDMTAALKNNNYKVIKNKKELEQLKTGKVWGLFSSKDIPYDIDRTTEPSLADMTKKAIELLSKNENGFFLMVEGSKIDWAAHANSPAGLISEIKSFDDAVGVALNFAKNNKDTLVIISSDHGNGGITIGNQDTTGNYPEIPLESFVSTLRKVTSTEEALSKRIAEKPENTADLVQKYFGFTPSDEEIQNLKSKNKTSDIQKILSEMLNKRSHIGWTTGGHTGEEVVLYVYADDYKNILGGTVQNSDVARYMAKAMGGDLDKLSSELFVPSKDFGSYGITVSNDLSDKNNPKFILEKNNSKYIFFENRNYFETNNKKTSFNGVVVYNGEELFIPLNALELIN</sequence>
<dbReference type="Proteomes" id="UP000000845">
    <property type="component" value="Chromosome"/>
</dbReference>
<accession>D1AG37</accession>
<dbReference type="SMART" id="SM00098">
    <property type="entry name" value="alkPPc"/>
    <property type="match status" value="1"/>
</dbReference>